<comment type="cofactor">
    <cofactor evidence="2">
        <name>Mg(2+)</name>
        <dbReference type="ChEBI" id="CHEBI:18420"/>
    </cofactor>
</comment>
<dbReference type="Gene3D" id="3.40.1830.10">
    <property type="entry name" value="Thermophilic metalloprotease (M29)"/>
    <property type="match status" value="1"/>
</dbReference>
<evidence type="ECO:0000256" key="9">
    <source>
        <dbReference type="ARBA" id="ARBA00023049"/>
    </source>
</evidence>
<keyword evidence="7" id="KW-0479">Metal-binding</keyword>
<accession>A0AAX3MUB0</accession>
<reference evidence="10 13" key="1">
    <citation type="submission" date="2023-02" db="EMBL/GenBank/DDBJ databases">
        <title>Pathogen: clinical or host-associated sample.</title>
        <authorList>
            <person name="Hergert J."/>
            <person name="Casey R."/>
            <person name="Wagner J."/>
            <person name="Young E.L."/>
            <person name="Oakeson K.F."/>
        </authorList>
    </citation>
    <scope>NUCLEOTIDE SEQUENCE</scope>
    <source>
        <strain evidence="11 13">2022CK-00829</strain>
        <strain evidence="10">2022CK-00830</strain>
    </source>
</reference>
<evidence type="ECO:0000313" key="13">
    <source>
        <dbReference type="Proteomes" id="UP001221519"/>
    </source>
</evidence>
<dbReference type="Proteomes" id="UP001221519">
    <property type="component" value="Chromosome"/>
</dbReference>
<dbReference type="SUPFAM" id="SSF144052">
    <property type="entry name" value="Thermophilic metalloprotease-like"/>
    <property type="match status" value="1"/>
</dbReference>
<evidence type="ECO:0000256" key="5">
    <source>
        <dbReference type="ARBA" id="ARBA00022438"/>
    </source>
</evidence>
<keyword evidence="13" id="KW-1185">Reference proteome</keyword>
<evidence type="ECO:0000256" key="1">
    <source>
        <dbReference type="ARBA" id="ARBA00001941"/>
    </source>
</evidence>
<dbReference type="PANTHER" id="PTHR34448">
    <property type="entry name" value="AMINOPEPTIDASE"/>
    <property type="match status" value="1"/>
</dbReference>
<evidence type="ECO:0000313" key="12">
    <source>
        <dbReference type="Proteomes" id="UP001220962"/>
    </source>
</evidence>
<evidence type="ECO:0000256" key="2">
    <source>
        <dbReference type="ARBA" id="ARBA00001946"/>
    </source>
</evidence>
<proteinExistence type="inferred from homology"/>
<dbReference type="Pfam" id="PF02073">
    <property type="entry name" value="Peptidase_M29"/>
    <property type="match status" value="1"/>
</dbReference>
<organism evidence="10 12">
    <name type="scientific">Paenibacillus urinalis</name>
    <dbReference type="NCBI Taxonomy" id="521520"/>
    <lineage>
        <taxon>Bacteria</taxon>
        <taxon>Bacillati</taxon>
        <taxon>Bacillota</taxon>
        <taxon>Bacilli</taxon>
        <taxon>Bacillales</taxon>
        <taxon>Paenibacillaceae</taxon>
        <taxon>Paenibacillus</taxon>
    </lineage>
</organism>
<comment type="cofactor">
    <cofactor evidence="1">
        <name>Co(2+)</name>
        <dbReference type="ChEBI" id="CHEBI:48828"/>
    </cofactor>
</comment>
<dbReference type="EMBL" id="CP118101">
    <property type="protein sequence ID" value="WDH81026.1"/>
    <property type="molecule type" value="Genomic_DNA"/>
</dbReference>
<evidence type="ECO:0000256" key="8">
    <source>
        <dbReference type="ARBA" id="ARBA00022801"/>
    </source>
</evidence>
<keyword evidence="6" id="KW-0645">Protease</keyword>
<dbReference type="GO" id="GO:0008237">
    <property type="term" value="F:metallopeptidase activity"/>
    <property type="evidence" value="ECO:0007669"/>
    <property type="project" value="UniProtKB-KW"/>
</dbReference>
<dbReference type="InterPro" id="IPR035097">
    <property type="entry name" value="M29_N-terminal"/>
</dbReference>
<dbReference type="GO" id="GO:0046872">
    <property type="term" value="F:metal ion binding"/>
    <property type="evidence" value="ECO:0007669"/>
    <property type="project" value="UniProtKB-KW"/>
</dbReference>
<keyword evidence="9" id="KW-0482">Metalloprotease</keyword>
<dbReference type="EMBL" id="CP118108">
    <property type="protein sequence ID" value="WDI00740.1"/>
    <property type="molecule type" value="Genomic_DNA"/>
</dbReference>
<protein>
    <submittedName>
        <fullName evidence="10">Aminopeptidase</fullName>
    </submittedName>
</protein>
<evidence type="ECO:0000256" key="7">
    <source>
        <dbReference type="ARBA" id="ARBA00022723"/>
    </source>
</evidence>
<dbReference type="Proteomes" id="UP001220962">
    <property type="component" value="Chromosome"/>
</dbReference>
<dbReference type="RefSeq" id="WP_205052849.1">
    <property type="nucleotide sequence ID" value="NZ_CP118101.1"/>
</dbReference>
<dbReference type="AlphaFoldDB" id="A0AAX3MUB0"/>
<dbReference type="GO" id="GO:0004177">
    <property type="term" value="F:aminopeptidase activity"/>
    <property type="evidence" value="ECO:0007669"/>
    <property type="project" value="UniProtKB-KW"/>
</dbReference>
<keyword evidence="8" id="KW-0378">Hydrolase</keyword>
<dbReference type="InterPro" id="IPR052170">
    <property type="entry name" value="M29_Exopeptidase"/>
</dbReference>
<dbReference type="InterPro" id="IPR000787">
    <property type="entry name" value="Peptidase_M29"/>
</dbReference>
<evidence type="ECO:0000313" key="10">
    <source>
        <dbReference type="EMBL" id="WDH81026.1"/>
    </source>
</evidence>
<comment type="similarity">
    <text evidence="4">Belongs to the peptidase M29 family.</text>
</comment>
<evidence type="ECO:0000256" key="4">
    <source>
        <dbReference type="ARBA" id="ARBA00008236"/>
    </source>
</evidence>
<dbReference type="PANTHER" id="PTHR34448:SF3">
    <property type="entry name" value="AMINOPEPTIDASE AMPS"/>
    <property type="match status" value="1"/>
</dbReference>
<gene>
    <name evidence="10" type="ORF">PUW23_15965</name>
    <name evidence="11" type="ORF">PUW25_15790</name>
</gene>
<comment type="cofactor">
    <cofactor evidence="3">
        <name>Zn(2+)</name>
        <dbReference type="ChEBI" id="CHEBI:29105"/>
    </cofactor>
</comment>
<dbReference type="PRINTS" id="PR00919">
    <property type="entry name" value="THERMOPTASE"/>
</dbReference>
<evidence type="ECO:0000256" key="6">
    <source>
        <dbReference type="ARBA" id="ARBA00022670"/>
    </source>
</evidence>
<name>A0AAX3MUB0_9BACL</name>
<evidence type="ECO:0000256" key="3">
    <source>
        <dbReference type="ARBA" id="ARBA00001947"/>
    </source>
</evidence>
<evidence type="ECO:0000313" key="11">
    <source>
        <dbReference type="EMBL" id="WDI00740.1"/>
    </source>
</evidence>
<dbReference type="GO" id="GO:0006508">
    <property type="term" value="P:proteolysis"/>
    <property type="evidence" value="ECO:0007669"/>
    <property type="project" value="UniProtKB-KW"/>
</dbReference>
<sequence>MNDFAQKLKAYAELTVKVGVNIQPGQTLIVHAPVESKEFARLIVKEAYDAGAALVKVQWNDEQITRMQYDLAADEVFSKEPKWTAGEMTELVEQGAAVLHILSENPDLLKGVKQERIVASQKARGKAMAKYRAYQQADKFSWCLIAVPSPEWAAKVFPDAPQEEQVSLLWDAIFQTVRIGEADPVAAWQTHLSTLESKSKTLNEKKYKKLHYKAPGTDLTIELPEGHLWAQGDSINEKGFTFVANMPTEEVFTAPLKTGVNGTVSSTKPLSYGGNLIDKFSLTFENGRIVNVTAEEGLEALQNLVEIDEGSHYLGEVALVPHQSPISDTNILFYNTLFDENASNHLAIGSAYAFCLEGGKEMDQEQIAAAGLNTSLTHVDFMIGSGEMDIYGITADGNEEPIFLKGNWAF</sequence>
<keyword evidence="5 10" id="KW-0031">Aminopeptidase</keyword>